<dbReference type="InterPro" id="IPR000719">
    <property type="entry name" value="Prot_kinase_dom"/>
</dbReference>
<evidence type="ECO:0000256" key="14">
    <source>
        <dbReference type="ARBA" id="ARBA00047470"/>
    </source>
</evidence>
<evidence type="ECO:0000256" key="1">
    <source>
        <dbReference type="ARBA" id="ARBA00005490"/>
    </source>
</evidence>
<dbReference type="Pfam" id="PF00168">
    <property type="entry name" value="C2"/>
    <property type="match status" value="1"/>
</dbReference>
<dbReference type="InterPro" id="IPR011009">
    <property type="entry name" value="Kinase-like_dom_sf"/>
</dbReference>
<keyword evidence="5" id="KW-0808">Transferase</keyword>
<dbReference type="PROSITE" id="PS50081">
    <property type="entry name" value="ZF_DAG_PE_2"/>
    <property type="match status" value="2"/>
</dbReference>
<protein>
    <recommendedName>
        <fullName evidence="2">protein kinase C</fullName>
        <ecNumber evidence="2">2.7.11.13</ecNumber>
    </recommendedName>
</protein>
<dbReference type="Gene3D" id="2.60.40.150">
    <property type="entry name" value="C2 domain"/>
    <property type="match status" value="1"/>
</dbReference>
<feature type="compositionally biased region" description="Pro residues" evidence="17">
    <location>
        <begin position="714"/>
        <end position="727"/>
    </location>
</feature>
<evidence type="ECO:0000256" key="10">
    <source>
        <dbReference type="ARBA" id="ARBA00022777"/>
    </source>
</evidence>
<dbReference type="InterPro" id="IPR002219">
    <property type="entry name" value="PKC_DAG/PE"/>
</dbReference>
<feature type="compositionally biased region" description="Low complexity" evidence="17">
    <location>
        <begin position="65"/>
        <end position="82"/>
    </location>
</feature>
<dbReference type="PROSITE" id="PS51860">
    <property type="entry name" value="REM_1"/>
    <property type="match status" value="2"/>
</dbReference>
<evidence type="ECO:0000259" key="21">
    <source>
        <dbReference type="PROSITE" id="PS51285"/>
    </source>
</evidence>
<evidence type="ECO:0000256" key="12">
    <source>
        <dbReference type="ARBA" id="ARBA00022840"/>
    </source>
</evidence>
<name>A0A9P5VI32_9FUNG</name>
<comment type="similarity">
    <text evidence="1">Belongs to the protein kinase superfamily. AGC Ser/Thr protein kinase family. PKC subfamily.</text>
</comment>
<evidence type="ECO:0000256" key="7">
    <source>
        <dbReference type="ARBA" id="ARBA00022737"/>
    </source>
</evidence>
<dbReference type="PROSITE" id="PS00107">
    <property type="entry name" value="PROTEIN_KINASE_ATP"/>
    <property type="match status" value="1"/>
</dbReference>
<feature type="region of interest" description="Disordered" evidence="17">
    <location>
        <begin position="64"/>
        <end position="120"/>
    </location>
</feature>
<dbReference type="GO" id="GO:0008270">
    <property type="term" value="F:zinc ion binding"/>
    <property type="evidence" value="ECO:0007669"/>
    <property type="project" value="UniProtKB-KW"/>
</dbReference>
<dbReference type="Proteomes" id="UP000696485">
    <property type="component" value="Unassembled WGS sequence"/>
</dbReference>
<dbReference type="SMART" id="SM00220">
    <property type="entry name" value="S_TKc"/>
    <property type="match status" value="1"/>
</dbReference>
<dbReference type="PROSITE" id="PS00108">
    <property type="entry name" value="PROTEIN_KINASE_ST"/>
    <property type="match status" value="1"/>
</dbReference>
<keyword evidence="9" id="KW-0863">Zinc-finger</keyword>
<dbReference type="SUPFAM" id="SSF56112">
    <property type="entry name" value="Protein kinase-like (PK-like)"/>
    <property type="match status" value="1"/>
</dbReference>
<evidence type="ECO:0000259" key="19">
    <source>
        <dbReference type="PROSITE" id="PS50011"/>
    </source>
</evidence>
<keyword evidence="15" id="KW-0175">Coiled coil</keyword>
<evidence type="ECO:0000313" key="24">
    <source>
        <dbReference type="Proteomes" id="UP000696485"/>
    </source>
</evidence>
<dbReference type="PANTHER" id="PTHR24351">
    <property type="entry name" value="RIBOSOMAL PROTEIN S6 KINASE"/>
    <property type="match status" value="1"/>
</dbReference>
<dbReference type="Pfam" id="PF00069">
    <property type="entry name" value="Pkinase"/>
    <property type="match status" value="1"/>
</dbReference>
<dbReference type="FunFam" id="3.30.200.20:FF:000103">
    <property type="entry name" value="Protein kinase C"/>
    <property type="match status" value="1"/>
</dbReference>
<dbReference type="SMART" id="SM00133">
    <property type="entry name" value="S_TK_X"/>
    <property type="match status" value="1"/>
</dbReference>
<gene>
    <name evidence="23" type="primary">PKC1_3</name>
    <name evidence="23" type="ORF">BG006_011447</name>
</gene>
<dbReference type="Gene3D" id="3.30.60.20">
    <property type="match status" value="2"/>
</dbReference>
<dbReference type="PROSITE" id="PS51285">
    <property type="entry name" value="AGC_KINASE_CTER"/>
    <property type="match status" value="1"/>
</dbReference>
<dbReference type="Gene3D" id="3.30.200.20">
    <property type="entry name" value="Phosphorylase Kinase, domain 1"/>
    <property type="match status" value="1"/>
</dbReference>
<keyword evidence="11" id="KW-0862">Zinc</keyword>
<feature type="compositionally biased region" description="Basic residues" evidence="17">
    <location>
        <begin position="83"/>
        <end position="101"/>
    </location>
</feature>
<evidence type="ECO:0000256" key="9">
    <source>
        <dbReference type="ARBA" id="ARBA00022771"/>
    </source>
</evidence>
<dbReference type="EMBL" id="JAAAUY010000988">
    <property type="protein sequence ID" value="KAF9325034.1"/>
    <property type="molecule type" value="Genomic_DNA"/>
</dbReference>
<feature type="domain" description="REM-1" evidence="22">
    <location>
        <begin position="1"/>
        <end position="69"/>
    </location>
</feature>
<evidence type="ECO:0000256" key="2">
    <source>
        <dbReference type="ARBA" id="ARBA00012429"/>
    </source>
</evidence>
<dbReference type="AlphaFoldDB" id="A0A9P5VI32"/>
<keyword evidence="4" id="KW-0597">Phosphoprotein</keyword>
<keyword evidence="10 23" id="KW-0418">Kinase</keyword>
<feature type="region of interest" description="Disordered" evidence="17">
    <location>
        <begin position="842"/>
        <end position="879"/>
    </location>
</feature>
<dbReference type="SMART" id="SM00109">
    <property type="entry name" value="C1"/>
    <property type="match status" value="2"/>
</dbReference>
<dbReference type="PROSITE" id="PS00479">
    <property type="entry name" value="ZF_DAG_PE_1"/>
    <property type="match status" value="1"/>
</dbReference>
<feature type="compositionally biased region" description="Low complexity" evidence="17">
    <location>
        <begin position="842"/>
        <end position="877"/>
    </location>
</feature>
<evidence type="ECO:0000259" key="18">
    <source>
        <dbReference type="PROSITE" id="PS50004"/>
    </source>
</evidence>
<evidence type="ECO:0000256" key="17">
    <source>
        <dbReference type="SAM" id="MobiDB-lite"/>
    </source>
</evidence>
<dbReference type="SUPFAM" id="SSF57889">
    <property type="entry name" value="Cysteine-rich domain"/>
    <property type="match status" value="2"/>
</dbReference>
<dbReference type="Gene3D" id="1.10.510.10">
    <property type="entry name" value="Transferase(Phosphotransferase) domain 1"/>
    <property type="match status" value="1"/>
</dbReference>
<evidence type="ECO:0000256" key="15">
    <source>
        <dbReference type="PROSITE-ProRule" id="PRU01207"/>
    </source>
</evidence>
<feature type="domain" description="Protein kinase" evidence="19">
    <location>
        <begin position="890"/>
        <end position="1149"/>
    </location>
</feature>
<comment type="caution">
    <text evidence="23">The sequence shown here is derived from an EMBL/GenBank/DDBJ whole genome shotgun (WGS) entry which is preliminary data.</text>
</comment>
<dbReference type="CDD" id="cd20823">
    <property type="entry name" value="C1_ScPKC1-like_rpt2"/>
    <property type="match status" value="1"/>
</dbReference>
<keyword evidence="6" id="KW-0479">Metal-binding</keyword>
<evidence type="ECO:0000256" key="8">
    <source>
        <dbReference type="ARBA" id="ARBA00022741"/>
    </source>
</evidence>
<dbReference type="Pfam" id="PF00130">
    <property type="entry name" value="C1_1"/>
    <property type="match status" value="2"/>
</dbReference>
<proteinExistence type="inferred from homology"/>
<dbReference type="PROSITE" id="PS50011">
    <property type="entry name" value="PROTEIN_KINASE_DOM"/>
    <property type="match status" value="1"/>
</dbReference>
<evidence type="ECO:0000256" key="6">
    <source>
        <dbReference type="ARBA" id="ARBA00022723"/>
    </source>
</evidence>
<keyword evidence="3" id="KW-0723">Serine/threonine-protein kinase</keyword>
<feature type="domain" description="REM-1" evidence="22">
    <location>
        <begin position="198"/>
        <end position="278"/>
    </location>
</feature>
<feature type="domain" description="C2" evidence="18">
    <location>
        <begin position="284"/>
        <end position="407"/>
    </location>
</feature>
<keyword evidence="7" id="KW-0677">Repeat</keyword>
<evidence type="ECO:0000256" key="11">
    <source>
        <dbReference type="ARBA" id="ARBA00022833"/>
    </source>
</evidence>
<feature type="compositionally biased region" description="Low complexity" evidence="17">
    <location>
        <begin position="643"/>
        <end position="656"/>
    </location>
</feature>
<dbReference type="InterPro" id="IPR035892">
    <property type="entry name" value="C2_domain_sf"/>
</dbReference>
<feature type="domain" description="Phorbol-ester/DAG-type" evidence="20">
    <location>
        <begin position="569"/>
        <end position="619"/>
    </location>
</feature>
<feature type="compositionally biased region" description="Polar residues" evidence="17">
    <location>
        <begin position="697"/>
        <end position="709"/>
    </location>
</feature>
<dbReference type="InterPro" id="IPR000008">
    <property type="entry name" value="C2_dom"/>
</dbReference>
<dbReference type="EC" id="2.7.11.13" evidence="2"/>
<dbReference type="InterPro" id="IPR017892">
    <property type="entry name" value="Pkinase_C"/>
</dbReference>
<feature type="domain" description="Phorbol-ester/DAG-type" evidence="20">
    <location>
        <begin position="502"/>
        <end position="549"/>
    </location>
</feature>
<evidence type="ECO:0000313" key="23">
    <source>
        <dbReference type="EMBL" id="KAF9325034.1"/>
    </source>
</evidence>
<keyword evidence="12 16" id="KW-0067">ATP-binding</keyword>
<dbReference type="InterPro" id="IPR008271">
    <property type="entry name" value="Ser/Thr_kinase_AS"/>
</dbReference>
<reference evidence="23" key="1">
    <citation type="journal article" date="2020" name="Fungal Divers.">
        <title>Resolving the Mortierellaceae phylogeny through synthesis of multi-gene phylogenetics and phylogenomics.</title>
        <authorList>
            <person name="Vandepol N."/>
            <person name="Liber J."/>
            <person name="Desiro A."/>
            <person name="Na H."/>
            <person name="Kennedy M."/>
            <person name="Barry K."/>
            <person name="Grigoriev I.V."/>
            <person name="Miller A.N."/>
            <person name="O'Donnell K."/>
            <person name="Stajich J.E."/>
            <person name="Bonito G."/>
        </authorList>
    </citation>
    <scope>NUCLEOTIDE SEQUENCE</scope>
    <source>
        <strain evidence="23">NVP1</strain>
    </source>
</reference>
<dbReference type="Gene3D" id="1.10.287.160">
    <property type="entry name" value="HR1 repeat"/>
    <property type="match status" value="2"/>
</dbReference>
<feature type="region of interest" description="Disordered" evidence="17">
    <location>
        <begin position="637"/>
        <end position="747"/>
    </location>
</feature>
<dbReference type="FunFam" id="1.10.510.10:FF:000101">
    <property type="entry name" value="Protein kinase C"/>
    <property type="match status" value="1"/>
</dbReference>
<dbReference type="CDD" id="cd05570">
    <property type="entry name" value="STKc_PKC"/>
    <property type="match status" value="1"/>
</dbReference>
<sequence length="1215" mass="138351">MSDNYQSRIQEITRKLQTEQRVKDATTVMRTRHTNPTAIAQCEITLQESQKRIDYLTKEIEKLQIRQSHQQQQQRLQSQNQNHQHHQHQHHQHQHHHHQHQQHSADYASVSDSSMDPILTGEDQYKDRDLVSTSNVHLAGDFGPVPVPVSDYQHQKVVGSSASLGSGSMDSPRLDQAMLELPKKPAYTNLGKFMYLLKSSTPITNAKISNKLRELAFKLDVEKKLKAGSERLAVLYKNDPSMGDKKNRAGVHGELLESNEKIVLLKRALQKYQQLFVPGMEDDDDAEPEVTTRIGAGLRKPNTGTLEIRVIGVKQQNNAPTRTLKSPETLCMIKVDGVPRAKTRPARSGTQGARWNEDFDIPVEKASEVELTLYDKPDNHLIPIGSLWVKISDVTDELRRKKVELESGPGWAPAGVAGQVVGSENNQYEGLPGGAALGANLNNGQAATVDGIESWFDLEPVGQICIKFNFVKDTVGVKRYPSRLGRAGAVRKRKGEIKEVNGHKFAVQQFYQIMRCALCSDLFSGAGAQCEDCKYTCHRKCFEKVVTKCISKSKAEQDPDEEKLNHRIPHRFEAFTNLSASWCCHCGYILPLGKKGAKRCTECNVTSHATCSHLVPDFCGMDMEKANMILMEIKRAKRNTTDNRMNSASSMSSRYSVARPHQTESGHSSPIDSRFPPGSYNQRPEPGSPDSRASYRQPVSPQSPLSGQMQIPQHQPPSPRQPPPKLQMPPHSNHSQGYQEPESAYESAASYLASLSLKHEYESEDPGQLQQEVEQQMMQQQVLQAQAQQAQQAQQLQQQKQQQQQQQMMQQQQQQQRLQQEQQMQQQQMQYQQYQQQMQQQQHYHQQQQQQQPYGQQRPHPSHQQPQQQLTKKPQQQVSLQPRKVGLDDFNFLAVLGKGNFGKVMLAEDKMTKGLYAIKVLKKEFIIEHDEVASTRSEKRVFQAANKERHPFLVGLHSCFQTETRIYFVMDYVSGGDLMLHIQREQFSERQAKFYACQVLLALEYFHKNNIVYRDLKLDNILLALDGHIKIADYGLCKEDMYYGSTTNTFCGTPEFMAPEILSEQKYGRAVDWWAFGVLIYEMLLGQSPFRGDDEDEIFEAILEDEILYPINMSRDSVSILQKLLTRDPEKRLGSGKTDAEEIKRHPFFKGVNWQDILDKKVPPPFFPKVRGPTDTSNFDAEFTREIPVLTPVHSHLTVNDQANFQGFSYVAEWL</sequence>
<evidence type="ECO:0000259" key="20">
    <source>
        <dbReference type="PROSITE" id="PS50081"/>
    </source>
</evidence>
<feature type="binding site" evidence="16">
    <location>
        <position position="919"/>
    </location>
    <ligand>
        <name>ATP</name>
        <dbReference type="ChEBI" id="CHEBI:30616"/>
    </ligand>
</feature>
<dbReference type="SMART" id="SM00742">
    <property type="entry name" value="Hr1"/>
    <property type="match status" value="2"/>
</dbReference>
<dbReference type="Pfam" id="PF00433">
    <property type="entry name" value="Pkinase_C"/>
    <property type="match status" value="1"/>
</dbReference>
<dbReference type="InterPro" id="IPR036274">
    <property type="entry name" value="HR1_rpt_sf"/>
</dbReference>
<dbReference type="InterPro" id="IPR011072">
    <property type="entry name" value="HR1_rho-bd"/>
</dbReference>
<evidence type="ECO:0000256" key="13">
    <source>
        <dbReference type="ARBA" id="ARBA00047272"/>
    </source>
</evidence>
<dbReference type="GO" id="GO:0007165">
    <property type="term" value="P:signal transduction"/>
    <property type="evidence" value="ECO:0007669"/>
    <property type="project" value="InterPro"/>
</dbReference>
<dbReference type="InterPro" id="IPR017441">
    <property type="entry name" value="Protein_kinase_ATP_BS"/>
</dbReference>
<dbReference type="GO" id="GO:0005524">
    <property type="term" value="F:ATP binding"/>
    <property type="evidence" value="ECO:0007669"/>
    <property type="project" value="UniProtKB-UniRule"/>
</dbReference>
<dbReference type="CDD" id="cd20822">
    <property type="entry name" value="C1_ScPKC1-like_rpt1"/>
    <property type="match status" value="1"/>
</dbReference>
<accession>A0A9P5VI32</accession>
<comment type="catalytic activity">
    <reaction evidence="14">
        <text>L-seryl-[protein] + ATP = O-phospho-L-seryl-[protein] + ADP + H(+)</text>
        <dbReference type="Rhea" id="RHEA:17989"/>
        <dbReference type="Rhea" id="RHEA-COMP:9863"/>
        <dbReference type="Rhea" id="RHEA-COMP:11604"/>
        <dbReference type="ChEBI" id="CHEBI:15378"/>
        <dbReference type="ChEBI" id="CHEBI:29999"/>
        <dbReference type="ChEBI" id="CHEBI:30616"/>
        <dbReference type="ChEBI" id="CHEBI:83421"/>
        <dbReference type="ChEBI" id="CHEBI:456216"/>
        <dbReference type="EC" id="2.7.11.13"/>
    </reaction>
</comment>
<dbReference type="InterPro" id="IPR046349">
    <property type="entry name" value="C1-like_sf"/>
</dbReference>
<dbReference type="SUPFAM" id="SSF49562">
    <property type="entry name" value="C2 domain (Calcium/lipid-binding domain, CaLB)"/>
    <property type="match status" value="1"/>
</dbReference>
<evidence type="ECO:0000256" key="4">
    <source>
        <dbReference type="ARBA" id="ARBA00022553"/>
    </source>
</evidence>
<evidence type="ECO:0000259" key="22">
    <source>
        <dbReference type="PROSITE" id="PS51860"/>
    </source>
</evidence>
<dbReference type="GO" id="GO:0004697">
    <property type="term" value="F:diacylglycerol-dependent serine/threonine kinase activity"/>
    <property type="evidence" value="ECO:0007669"/>
    <property type="project" value="UniProtKB-EC"/>
</dbReference>
<keyword evidence="8 16" id="KW-0547">Nucleotide-binding</keyword>
<evidence type="ECO:0000256" key="5">
    <source>
        <dbReference type="ARBA" id="ARBA00022679"/>
    </source>
</evidence>
<comment type="catalytic activity">
    <reaction evidence="13">
        <text>L-threonyl-[protein] + ATP = O-phospho-L-threonyl-[protein] + ADP + H(+)</text>
        <dbReference type="Rhea" id="RHEA:46608"/>
        <dbReference type="Rhea" id="RHEA-COMP:11060"/>
        <dbReference type="Rhea" id="RHEA-COMP:11605"/>
        <dbReference type="ChEBI" id="CHEBI:15378"/>
        <dbReference type="ChEBI" id="CHEBI:30013"/>
        <dbReference type="ChEBI" id="CHEBI:30616"/>
        <dbReference type="ChEBI" id="CHEBI:61977"/>
        <dbReference type="ChEBI" id="CHEBI:456216"/>
        <dbReference type="EC" id="2.7.11.13"/>
    </reaction>
</comment>
<dbReference type="SUPFAM" id="SSF46585">
    <property type="entry name" value="HR1 repeat"/>
    <property type="match status" value="2"/>
</dbReference>
<dbReference type="FunFam" id="3.30.60.20:FF:000034">
    <property type="entry name" value="Protein kinase C"/>
    <property type="match status" value="1"/>
</dbReference>
<organism evidence="23 24">
    <name type="scientific">Podila minutissima</name>
    <dbReference type="NCBI Taxonomy" id="64525"/>
    <lineage>
        <taxon>Eukaryota</taxon>
        <taxon>Fungi</taxon>
        <taxon>Fungi incertae sedis</taxon>
        <taxon>Mucoromycota</taxon>
        <taxon>Mortierellomycotina</taxon>
        <taxon>Mortierellomycetes</taxon>
        <taxon>Mortierellales</taxon>
        <taxon>Mortierellaceae</taxon>
        <taxon>Podila</taxon>
    </lineage>
</organism>
<evidence type="ECO:0000256" key="3">
    <source>
        <dbReference type="ARBA" id="ARBA00022527"/>
    </source>
</evidence>
<dbReference type="SMART" id="SM00239">
    <property type="entry name" value="C2"/>
    <property type="match status" value="1"/>
</dbReference>
<dbReference type="InterPro" id="IPR000961">
    <property type="entry name" value="AGC-kinase_C"/>
</dbReference>
<keyword evidence="24" id="KW-1185">Reference proteome</keyword>
<feature type="domain" description="AGC-kinase C-terminal" evidence="21">
    <location>
        <begin position="1150"/>
        <end position="1215"/>
    </location>
</feature>
<evidence type="ECO:0000256" key="16">
    <source>
        <dbReference type="PROSITE-ProRule" id="PRU10141"/>
    </source>
</evidence>
<dbReference type="Pfam" id="PF02185">
    <property type="entry name" value="HR1"/>
    <property type="match status" value="2"/>
</dbReference>
<dbReference type="PROSITE" id="PS50004">
    <property type="entry name" value="C2"/>
    <property type="match status" value="1"/>
</dbReference>